<dbReference type="KEGG" id="dori:FH5T_19955"/>
<protein>
    <submittedName>
        <fullName evidence="3">Uncharacterized protein</fullName>
    </submittedName>
</protein>
<reference evidence="3 5" key="2">
    <citation type="submission" date="2016-10" db="EMBL/GenBank/DDBJ databases">
        <authorList>
            <person name="de Groot N.N."/>
        </authorList>
    </citation>
    <scope>NUCLEOTIDE SEQUENCE [LARGE SCALE GENOMIC DNA]</scope>
    <source>
        <strain evidence="3 5">DSM 25947</strain>
    </source>
</reference>
<dbReference type="OrthoDB" id="9907040at2"/>
<dbReference type="EMBL" id="FOHT01000060">
    <property type="protein sequence ID" value="SEU15470.1"/>
    <property type="molecule type" value="Genomic_DNA"/>
</dbReference>
<keyword evidence="1" id="KW-0812">Transmembrane</keyword>
<reference evidence="2 4" key="1">
    <citation type="submission" date="2014-03" db="EMBL/GenBank/DDBJ databases">
        <title>Complete genome sequence of a deeply braunched marine Bacteroidia bacterium Draconibacterium orientale type strain FH5T.</title>
        <authorList>
            <person name="Li X."/>
            <person name="Wang X."/>
            <person name="Xie Z."/>
            <person name="Du Z."/>
            <person name="Chen G."/>
        </authorList>
    </citation>
    <scope>NUCLEOTIDE SEQUENCE [LARGE SCALE GENOMIC DNA]</scope>
    <source>
        <strain evidence="2 4">FH5</strain>
    </source>
</reference>
<dbReference type="STRING" id="1168034.FH5T_19955"/>
<dbReference type="HOGENOM" id="CLU_1218230_0_0_10"/>
<evidence type="ECO:0000313" key="5">
    <source>
        <dbReference type="Proteomes" id="UP000181981"/>
    </source>
</evidence>
<keyword evidence="4" id="KW-1185">Reference proteome</keyword>
<feature type="transmembrane region" description="Helical" evidence="1">
    <location>
        <begin position="41"/>
        <end position="58"/>
    </location>
</feature>
<evidence type="ECO:0000313" key="4">
    <source>
        <dbReference type="Proteomes" id="UP000023772"/>
    </source>
</evidence>
<dbReference type="Proteomes" id="UP000023772">
    <property type="component" value="Chromosome"/>
</dbReference>
<organism evidence="3 5">
    <name type="scientific">Draconibacterium orientale</name>
    <dbReference type="NCBI Taxonomy" id="1168034"/>
    <lineage>
        <taxon>Bacteria</taxon>
        <taxon>Pseudomonadati</taxon>
        <taxon>Bacteroidota</taxon>
        <taxon>Bacteroidia</taxon>
        <taxon>Marinilabiliales</taxon>
        <taxon>Prolixibacteraceae</taxon>
        <taxon>Draconibacterium</taxon>
    </lineage>
</organism>
<evidence type="ECO:0000256" key="1">
    <source>
        <dbReference type="SAM" id="Phobius"/>
    </source>
</evidence>
<sequence>MTYETIKKIRRSLSMFFLLLSGFIVLFVAKQAYDLKEWNTIAASLAVYTALITIYISFKITWKSEDDAEPELIVKWDFESSPIVNLVLENIGGGSAYEISIEWEKELKNAIDKPITFGKIPCLSKNQKIKTVVNSQPNLWKNAKEFGENNDEFCGVIKFKRSRKTKKIDSCDFCISLGHKKLRIDFETSKQEFYSQGKKIVSQLEKINENLSKQDNPLTKKIKNRET</sequence>
<evidence type="ECO:0000313" key="3">
    <source>
        <dbReference type="EMBL" id="SEU15470.1"/>
    </source>
</evidence>
<evidence type="ECO:0000313" key="2">
    <source>
        <dbReference type="EMBL" id="AHW62348.1"/>
    </source>
</evidence>
<proteinExistence type="predicted"/>
<accession>X5DH75</accession>
<dbReference type="AlphaFoldDB" id="X5DH75"/>
<keyword evidence="1" id="KW-0472">Membrane</keyword>
<feature type="transmembrane region" description="Helical" evidence="1">
    <location>
        <begin position="12"/>
        <end position="29"/>
    </location>
</feature>
<gene>
    <name evidence="2" type="ORF">FH5T_19955</name>
    <name evidence="3" type="ORF">SAMN05444285_1607</name>
</gene>
<dbReference type="RefSeq" id="WP_038562407.1">
    <property type="nucleotide sequence ID" value="NZ_FOHT01000060.1"/>
</dbReference>
<dbReference type="EMBL" id="CP007451">
    <property type="protein sequence ID" value="AHW62348.1"/>
    <property type="molecule type" value="Genomic_DNA"/>
</dbReference>
<name>X5DH75_9BACT</name>
<dbReference type="Proteomes" id="UP000181981">
    <property type="component" value="Unassembled WGS sequence"/>
</dbReference>
<keyword evidence="1" id="KW-1133">Transmembrane helix</keyword>